<dbReference type="Proteomes" id="UP000216885">
    <property type="component" value="Unassembled WGS sequence"/>
</dbReference>
<dbReference type="InterPro" id="IPR010105">
    <property type="entry name" value="TonB_sidphr_rcpt"/>
</dbReference>
<comment type="caution">
    <text evidence="15">The sequence shown here is derived from an EMBL/GenBank/DDBJ whole genome shotgun (WGS) entry which is preliminary data.</text>
</comment>
<dbReference type="RefSeq" id="WP_094837470.1">
    <property type="nucleotide sequence ID" value="NZ_NEVQ01000008.1"/>
</dbReference>
<evidence type="ECO:0000259" key="14">
    <source>
        <dbReference type="Pfam" id="PF07715"/>
    </source>
</evidence>
<dbReference type="Pfam" id="PF07715">
    <property type="entry name" value="Plug"/>
    <property type="match status" value="1"/>
</dbReference>
<feature type="signal peptide" evidence="12">
    <location>
        <begin position="1"/>
        <end position="30"/>
    </location>
</feature>
<dbReference type="PANTHER" id="PTHR32552">
    <property type="entry name" value="FERRICHROME IRON RECEPTOR-RELATED"/>
    <property type="match status" value="1"/>
</dbReference>
<dbReference type="EMBL" id="NEVQ01000008">
    <property type="protein sequence ID" value="OZI59269.1"/>
    <property type="molecule type" value="Genomic_DNA"/>
</dbReference>
<evidence type="ECO:0000256" key="9">
    <source>
        <dbReference type="ARBA" id="ARBA00023237"/>
    </source>
</evidence>
<dbReference type="InterPro" id="IPR036942">
    <property type="entry name" value="Beta-barrel_TonB_sf"/>
</dbReference>
<evidence type="ECO:0000256" key="10">
    <source>
        <dbReference type="PROSITE-ProRule" id="PRU01360"/>
    </source>
</evidence>
<dbReference type="Gene3D" id="2.40.170.20">
    <property type="entry name" value="TonB-dependent receptor, beta-barrel domain"/>
    <property type="match status" value="1"/>
</dbReference>
<gene>
    <name evidence="15" type="ORF">CAL20_06545</name>
</gene>
<keyword evidence="9 10" id="KW-0998">Cell outer membrane</keyword>
<dbReference type="GO" id="GO:0015891">
    <property type="term" value="P:siderophore transport"/>
    <property type="evidence" value="ECO:0007669"/>
    <property type="project" value="InterPro"/>
</dbReference>
<dbReference type="NCBIfam" id="TIGR01783">
    <property type="entry name" value="TonB-siderophor"/>
    <property type="match status" value="1"/>
</dbReference>
<name>A0A261UBH9_9BORD</name>
<keyword evidence="5 10" id="KW-0812">Transmembrane</keyword>
<dbReference type="GO" id="GO:0015344">
    <property type="term" value="F:siderophore uptake transmembrane transporter activity"/>
    <property type="evidence" value="ECO:0007669"/>
    <property type="project" value="TreeGrafter"/>
</dbReference>
<keyword evidence="8 15" id="KW-0675">Receptor</keyword>
<dbReference type="Gene3D" id="2.170.130.10">
    <property type="entry name" value="TonB-dependent receptor, plug domain"/>
    <property type="match status" value="1"/>
</dbReference>
<proteinExistence type="inferred from homology"/>
<evidence type="ECO:0000256" key="2">
    <source>
        <dbReference type="ARBA" id="ARBA00009810"/>
    </source>
</evidence>
<evidence type="ECO:0000256" key="1">
    <source>
        <dbReference type="ARBA" id="ARBA00004571"/>
    </source>
</evidence>
<evidence type="ECO:0000259" key="13">
    <source>
        <dbReference type="Pfam" id="PF00593"/>
    </source>
</evidence>
<feature type="domain" description="TonB-dependent receptor plug" evidence="14">
    <location>
        <begin position="80"/>
        <end position="179"/>
    </location>
</feature>
<evidence type="ECO:0000256" key="11">
    <source>
        <dbReference type="RuleBase" id="RU003357"/>
    </source>
</evidence>
<comment type="subcellular location">
    <subcellularLocation>
        <location evidence="1 10">Cell outer membrane</location>
        <topology evidence="1 10">Multi-pass membrane protein</topology>
    </subcellularLocation>
</comment>
<dbReference type="PANTHER" id="PTHR32552:SF82">
    <property type="entry name" value="FCUA PROTEIN"/>
    <property type="match status" value="1"/>
</dbReference>
<feature type="domain" description="TonB-dependent receptor-like beta-barrel" evidence="13">
    <location>
        <begin position="259"/>
        <end position="680"/>
    </location>
</feature>
<keyword evidence="7 10" id="KW-0472">Membrane</keyword>
<dbReference type="InterPro" id="IPR012910">
    <property type="entry name" value="Plug_dom"/>
</dbReference>
<evidence type="ECO:0000313" key="15">
    <source>
        <dbReference type="EMBL" id="OZI59269.1"/>
    </source>
</evidence>
<dbReference type="InterPro" id="IPR039426">
    <property type="entry name" value="TonB-dep_rcpt-like"/>
</dbReference>
<evidence type="ECO:0000256" key="12">
    <source>
        <dbReference type="SAM" id="SignalP"/>
    </source>
</evidence>
<keyword evidence="16" id="KW-1185">Reference proteome</keyword>
<dbReference type="CDD" id="cd01347">
    <property type="entry name" value="ligand_gated_channel"/>
    <property type="match status" value="1"/>
</dbReference>
<dbReference type="PROSITE" id="PS52016">
    <property type="entry name" value="TONB_DEPENDENT_REC_3"/>
    <property type="match status" value="1"/>
</dbReference>
<keyword evidence="6 11" id="KW-0798">TonB box</keyword>
<dbReference type="AlphaFoldDB" id="A0A261UBH9"/>
<organism evidence="15 16">
    <name type="scientific">Bordetella genomosp. 4</name>
    <dbReference type="NCBI Taxonomy" id="463044"/>
    <lineage>
        <taxon>Bacteria</taxon>
        <taxon>Pseudomonadati</taxon>
        <taxon>Pseudomonadota</taxon>
        <taxon>Betaproteobacteria</taxon>
        <taxon>Burkholderiales</taxon>
        <taxon>Alcaligenaceae</taxon>
        <taxon>Bordetella</taxon>
    </lineage>
</organism>
<evidence type="ECO:0000256" key="5">
    <source>
        <dbReference type="ARBA" id="ARBA00022692"/>
    </source>
</evidence>
<evidence type="ECO:0000256" key="3">
    <source>
        <dbReference type="ARBA" id="ARBA00022448"/>
    </source>
</evidence>
<evidence type="ECO:0000256" key="6">
    <source>
        <dbReference type="ARBA" id="ARBA00023077"/>
    </source>
</evidence>
<dbReference type="GO" id="GO:0009279">
    <property type="term" value="C:cell outer membrane"/>
    <property type="evidence" value="ECO:0007669"/>
    <property type="project" value="UniProtKB-SubCell"/>
</dbReference>
<dbReference type="InterPro" id="IPR000531">
    <property type="entry name" value="Beta-barrel_TonB"/>
</dbReference>
<evidence type="ECO:0000256" key="7">
    <source>
        <dbReference type="ARBA" id="ARBA00023136"/>
    </source>
</evidence>
<evidence type="ECO:0000256" key="8">
    <source>
        <dbReference type="ARBA" id="ARBA00023170"/>
    </source>
</evidence>
<protein>
    <submittedName>
        <fullName evidence="15">TonB-dependent siderophore receptor</fullName>
    </submittedName>
</protein>
<dbReference type="InterPro" id="IPR037066">
    <property type="entry name" value="Plug_dom_sf"/>
</dbReference>
<keyword evidence="3 10" id="KW-0813">Transport</keyword>
<evidence type="ECO:0000256" key="4">
    <source>
        <dbReference type="ARBA" id="ARBA00022452"/>
    </source>
</evidence>
<dbReference type="GO" id="GO:0038023">
    <property type="term" value="F:signaling receptor activity"/>
    <property type="evidence" value="ECO:0007669"/>
    <property type="project" value="InterPro"/>
</dbReference>
<reference evidence="15 16" key="1">
    <citation type="submission" date="2017-05" db="EMBL/GenBank/DDBJ databases">
        <title>Complete and WGS of Bordetella genogroups.</title>
        <authorList>
            <person name="Spilker T."/>
            <person name="LiPuma J."/>
        </authorList>
    </citation>
    <scope>NUCLEOTIDE SEQUENCE [LARGE SCALE GENOMIC DNA]</scope>
    <source>
        <strain evidence="15 16">AU9919</strain>
    </source>
</reference>
<dbReference type="SUPFAM" id="SSF56935">
    <property type="entry name" value="Porins"/>
    <property type="match status" value="1"/>
</dbReference>
<sequence length="711" mass="76712">MKSRLPNRRVTTLACLSALAMMGAHLSAAAQSQNAAEATVTLPDVKVTGTSESDNNLPAVAPGGKTATGARLGILGNANVMDAAFSVKSYTSELAQDQIAMSLGDVLLNDPSVQYTTNGGHLIENFTIRGFGVTATDIGLNGMYGILPISHVPMEFIERVEVLNGPNAMLGGISPSGGVGGMINLVTKRAGSEPITEFTTTYSSKSYFQQQVDLGRRFGDDDRWGIRFNGVYGDGETGVSGQKKGRTLGALALDYQGDDFNLQLDAYSNREDIENGSPAQYSMAKLGYLVSPPDSSTNMFRGTRGYSRTSGFLMRGEYQFNDKTSAYAAFGAANTVANGLQFGTRVVVNNEDGDATGYVYNINSITHTRTAELGLKTQLQTGPVSHKVTMALNQMTYKYWLSSTANTGWAQNIYDPVSPDVPVGPNGAALNTDNVYKGVALADTMGIFDDKLLVTLGARYQSVEQKVSDSKKSTITPAFGIVYKPWGDDVALYANYIEGLSPGATVGTGYANAGEQFSPYRTKQGEIGLKIRADSMLNTFSLFRIEQPSVITNADTNTQSVDGEQRNQGFEWSFSGQLTDTVSLLGGFTYTDARYHRNTAALQGNTVYGVPKTAITLGAEWRTPVQGLSVNGRVTRVGEQYLNSTNTIKLPAWYRFDVGAAYATRIHNTPVTFRAYVDNVFDHDYWSGVFNDNFAMLSAPRTFRLSATIAF</sequence>
<comment type="similarity">
    <text evidence="2 10 11">Belongs to the TonB-dependent receptor family.</text>
</comment>
<keyword evidence="12" id="KW-0732">Signal</keyword>
<dbReference type="Pfam" id="PF00593">
    <property type="entry name" value="TonB_dep_Rec_b-barrel"/>
    <property type="match status" value="1"/>
</dbReference>
<evidence type="ECO:0000313" key="16">
    <source>
        <dbReference type="Proteomes" id="UP000216885"/>
    </source>
</evidence>
<feature type="chain" id="PRO_5012221460" evidence="12">
    <location>
        <begin position="31"/>
        <end position="711"/>
    </location>
</feature>
<keyword evidence="4 10" id="KW-1134">Transmembrane beta strand</keyword>
<accession>A0A261UBH9</accession>